<dbReference type="Pfam" id="PF00580">
    <property type="entry name" value="UvrD-helicase"/>
    <property type="match status" value="1"/>
</dbReference>
<evidence type="ECO:0000256" key="2">
    <source>
        <dbReference type="ARBA" id="ARBA00022741"/>
    </source>
</evidence>
<dbReference type="STRING" id="888050.HMPREF9004_1955"/>
<dbReference type="GO" id="GO:0005524">
    <property type="term" value="F:ATP binding"/>
    <property type="evidence" value="ECO:0007669"/>
    <property type="project" value="UniProtKB-UniRule"/>
</dbReference>
<feature type="compositionally biased region" description="Low complexity" evidence="12">
    <location>
        <begin position="589"/>
        <end position="603"/>
    </location>
</feature>
<dbReference type="GO" id="GO:0016887">
    <property type="term" value="F:ATP hydrolysis activity"/>
    <property type="evidence" value="ECO:0007669"/>
    <property type="project" value="RHEA"/>
</dbReference>
<feature type="region of interest" description="Disordered" evidence="12">
    <location>
        <begin position="1"/>
        <end position="49"/>
    </location>
</feature>
<evidence type="ECO:0000259" key="13">
    <source>
        <dbReference type="PROSITE" id="PS51198"/>
    </source>
</evidence>
<dbReference type="InterPro" id="IPR027417">
    <property type="entry name" value="P-loop_NTPase"/>
</dbReference>
<dbReference type="eggNOG" id="COG0210">
    <property type="taxonomic scope" value="Bacteria"/>
</dbReference>
<dbReference type="Proteomes" id="UP000013015">
    <property type="component" value="Unassembled WGS sequence"/>
</dbReference>
<dbReference type="EC" id="5.6.2.4" evidence="9"/>
<dbReference type="PROSITE" id="PS51217">
    <property type="entry name" value="UVRD_HELICASE_CTER"/>
    <property type="match status" value="1"/>
</dbReference>
<dbReference type="PATRIC" id="fig|888050.3.peg.1873"/>
<reference evidence="15 16" key="1">
    <citation type="submission" date="2013-03" db="EMBL/GenBank/DDBJ databases">
        <title>Reference genome for the Human Microbiome Project.</title>
        <authorList>
            <person name="Aqrawi P."/>
            <person name="Ayvaz T."/>
            <person name="Bess C."/>
            <person name="Blankenburg K."/>
            <person name="Coyle M."/>
            <person name="Deng J."/>
            <person name="Forbes L."/>
            <person name="Fowler G."/>
            <person name="Francisco L."/>
            <person name="Fu Q."/>
            <person name="Gibbs R."/>
            <person name="Gross S."/>
            <person name="Gubbala S."/>
            <person name="Hale W."/>
            <person name="Hemphill L."/>
            <person name="Highlander S."/>
            <person name="Hirani K."/>
            <person name="Jackson L."/>
            <person name="Jakkamsetti A."/>
            <person name="Javaid M."/>
            <person name="Jayaseelan J.C."/>
            <person name="Jiang H."/>
            <person name="Joshi V."/>
            <person name="Korchina V."/>
            <person name="Kovar C."/>
            <person name="Lara F."/>
            <person name="Lee S."/>
            <person name="Liu Y."/>
            <person name="Mata R."/>
            <person name="Mathew T."/>
            <person name="Munidasa M."/>
            <person name="Muzny D."/>
            <person name="Nazareth L."/>
            <person name="Ngo R."/>
            <person name="Nguyen L."/>
            <person name="Nguyen N."/>
            <person name="Okwuonu G."/>
            <person name="Ongeri F."/>
            <person name="Palculict T."/>
            <person name="Patil S."/>
            <person name="Petrosino J."/>
            <person name="Pham C."/>
            <person name="Pham P."/>
            <person name="Pu L.-L."/>
            <person name="Qin X."/>
            <person name="Qu J."/>
            <person name="Reid J."/>
            <person name="Ross M."/>
            <person name="Ruth R."/>
            <person name="Saada N."/>
            <person name="San Lucas F."/>
            <person name="Santibanez J."/>
            <person name="Shang Y."/>
            <person name="Simmons D."/>
            <person name="Song X.-Z."/>
            <person name="Tang L.-Y."/>
            <person name="Thornton R."/>
            <person name="Warren J."/>
            <person name="Weissenberger G."/>
            <person name="Wilczek-Boney K."/>
            <person name="Worley K."/>
            <person name="Youmans B."/>
            <person name="Zhang J."/>
            <person name="Zhang L."/>
            <person name="Zhao Z."/>
            <person name="Zhou C."/>
            <person name="Zhu D."/>
            <person name="Zhu Y."/>
        </authorList>
    </citation>
    <scope>NUCLEOTIDE SEQUENCE [LARGE SCALE GENOMIC DNA]</scope>
    <source>
        <strain evidence="15 16">F0333</strain>
    </source>
</reference>
<comment type="catalytic activity">
    <reaction evidence="8">
        <text>Couples ATP hydrolysis with the unwinding of duplex DNA by translocating in the 3'-5' direction.</text>
        <dbReference type="EC" id="5.6.2.4"/>
    </reaction>
</comment>
<accession>N6W442</accession>
<feature type="region of interest" description="Disordered" evidence="12">
    <location>
        <begin position="826"/>
        <end position="866"/>
    </location>
</feature>
<dbReference type="Gene3D" id="3.40.50.300">
    <property type="entry name" value="P-loop containing nucleotide triphosphate hydrolases"/>
    <property type="match status" value="3"/>
</dbReference>
<dbReference type="InterPro" id="IPR013986">
    <property type="entry name" value="DExx_box_DNA_helicase_dom_sf"/>
</dbReference>
<dbReference type="Pfam" id="PF21196">
    <property type="entry name" value="PcrA_UvrD_tudor"/>
    <property type="match status" value="1"/>
</dbReference>
<dbReference type="Pfam" id="PF13361">
    <property type="entry name" value="UvrD_C"/>
    <property type="match status" value="2"/>
</dbReference>
<protein>
    <recommendedName>
        <fullName evidence="9">DNA 3'-5' helicase</fullName>
        <ecNumber evidence="9">5.6.2.4</ecNumber>
    </recommendedName>
</protein>
<dbReference type="EMBL" id="AQHZ01000030">
    <property type="protein sequence ID" value="ENO17290.1"/>
    <property type="molecule type" value="Genomic_DNA"/>
</dbReference>
<dbReference type="GO" id="GO:0003677">
    <property type="term" value="F:DNA binding"/>
    <property type="evidence" value="ECO:0007669"/>
    <property type="project" value="UniProtKB-KW"/>
</dbReference>
<keyword evidence="6" id="KW-0238">DNA-binding</keyword>
<evidence type="ECO:0000259" key="14">
    <source>
        <dbReference type="PROSITE" id="PS51217"/>
    </source>
</evidence>
<feature type="domain" description="UvrD-like helicase ATP-binding" evidence="13">
    <location>
        <begin position="120"/>
        <end position="406"/>
    </location>
</feature>
<keyword evidence="16" id="KW-1185">Reference proteome</keyword>
<dbReference type="GO" id="GO:0009314">
    <property type="term" value="P:response to radiation"/>
    <property type="evidence" value="ECO:0007669"/>
    <property type="project" value="UniProtKB-ARBA"/>
</dbReference>
<dbReference type="PROSITE" id="PS51198">
    <property type="entry name" value="UVRD_HELICASE_ATP_BIND"/>
    <property type="match status" value="1"/>
</dbReference>
<dbReference type="FunFam" id="1.10.10.160:FF:000001">
    <property type="entry name" value="ATP-dependent DNA helicase"/>
    <property type="match status" value="1"/>
</dbReference>
<dbReference type="InterPro" id="IPR000212">
    <property type="entry name" value="DNA_helicase_UvrD/REP"/>
</dbReference>
<evidence type="ECO:0000256" key="1">
    <source>
        <dbReference type="ARBA" id="ARBA00009922"/>
    </source>
</evidence>
<dbReference type="GO" id="GO:0043138">
    <property type="term" value="F:3'-5' DNA helicase activity"/>
    <property type="evidence" value="ECO:0007669"/>
    <property type="project" value="UniProtKB-EC"/>
</dbReference>
<dbReference type="HOGENOM" id="CLU_004585_3_1_11"/>
<dbReference type="Gene3D" id="1.10.486.10">
    <property type="entry name" value="PCRA, domain 4"/>
    <property type="match status" value="2"/>
</dbReference>
<keyword evidence="3 11" id="KW-0378">Hydrolase</keyword>
<feature type="compositionally biased region" description="Low complexity" evidence="12">
    <location>
        <begin position="830"/>
        <end position="842"/>
    </location>
</feature>
<dbReference type="PANTHER" id="PTHR11070">
    <property type="entry name" value="UVRD / RECB / PCRA DNA HELICASE FAMILY MEMBER"/>
    <property type="match status" value="1"/>
</dbReference>
<feature type="domain" description="UvrD-like helicase C-terminal" evidence="14">
    <location>
        <begin position="407"/>
        <end position="739"/>
    </location>
</feature>
<dbReference type="CDD" id="cd17932">
    <property type="entry name" value="DEXQc_UvrD"/>
    <property type="match status" value="1"/>
</dbReference>
<dbReference type="GO" id="GO:0005829">
    <property type="term" value="C:cytosol"/>
    <property type="evidence" value="ECO:0007669"/>
    <property type="project" value="TreeGrafter"/>
</dbReference>
<evidence type="ECO:0000256" key="6">
    <source>
        <dbReference type="ARBA" id="ARBA00023125"/>
    </source>
</evidence>
<evidence type="ECO:0000256" key="5">
    <source>
        <dbReference type="ARBA" id="ARBA00022840"/>
    </source>
</evidence>
<evidence type="ECO:0000256" key="12">
    <source>
        <dbReference type="SAM" id="MobiDB-lite"/>
    </source>
</evidence>
<evidence type="ECO:0000256" key="10">
    <source>
        <dbReference type="ARBA" id="ARBA00048988"/>
    </source>
</evidence>
<comment type="similarity">
    <text evidence="1">Belongs to the helicase family. UvrD subfamily.</text>
</comment>
<keyword evidence="2 11" id="KW-0547">Nucleotide-binding</keyword>
<comment type="caution">
    <text evidence="15">The sequence shown here is derived from an EMBL/GenBank/DDBJ whole genome shotgun (WGS) entry which is preliminary data.</text>
</comment>
<dbReference type="InterPro" id="IPR014017">
    <property type="entry name" value="DNA_helicase_UvrD-like_C"/>
</dbReference>
<feature type="binding site" evidence="11">
    <location>
        <begin position="141"/>
        <end position="148"/>
    </location>
    <ligand>
        <name>ATP</name>
        <dbReference type="ChEBI" id="CHEBI:30616"/>
    </ligand>
</feature>
<dbReference type="Gene3D" id="1.10.10.160">
    <property type="match status" value="1"/>
</dbReference>
<evidence type="ECO:0000256" key="4">
    <source>
        <dbReference type="ARBA" id="ARBA00022806"/>
    </source>
</evidence>
<dbReference type="SUPFAM" id="SSF52540">
    <property type="entry name" value="P-loop containing nucleoside triphosphate hydrolases"/>
    <property type="match status" value="1"/>
</dbReference>
<dbReference type="GO" id="GO:0033202">
    <property type="term" value="C:DNA helicase complex"/>
    <property type="evidence" value="ECO:0007669"/>
    <property type="project" value="TreeGrafter"/>
</dbReference>
<comment type="catalytic activity">
    <reaction evidence="10">
        <text>ATP + H2O = ADP + phosphate + H(+)</text>
        <dbReference type="Rhea" id="RHEA:13065"/>
        <dbReference type="ChEBI" id="CHEBI:15377"/>
        <dbReference type="ChEBI" id="CHEBI:15378"/>
        <dbReference type="ChEBI" id="CHEBI:30616"/>
        <dbReference type="ChEBI" id="CHEBI:43474"/>
        <dbReference type="ChEBI" id="CHEBI:456216"/>
        <dbReference type="EC" id="5.6.2.4"/>
    </reaction>
</comment>
<evidence type="ECO:0000256" key="3">
    <source>
        <dbReference type="ARBA" id="ARBA00022801"/>
    </source>
</evidence>
<evidence type="ECO:0000256" key="7">
    <source>
        <dbReference type="ARBA" id="ARBA00023235"/>
    </source>
</evidence>
<feature type="region of interest" description="Disordered" evidence="12">
    <location>
        <begin position="76"/>
        <end position="112"/>
    </location>
</feature>
<dbReference type="GO" id="GO:0000725">
    <property type="term" value="P:recombinational repair"/>
    <property type="evidence" value="ECO:0007669"/>
    <property type="project" value="TreeGrafter"/>
</dbReference>
<keyword evidence="5 11" id="KW-0067">ATP-binding</keyword>
<organism evidence="15 16">
    <name type="scientific">Schaalia cardiffensis F0333</name>
    <dbReference type="NCBI Taxonomy" id="888050"/>
    <lineage>
        <taxon>Bacteria</taxon>
        <taxon>Bacillati</taxon>
        <taxon>Actinomycetota</taxon>
        <taxon>Actinomycetes</taxon>
        <taxon>Actinomycetales</taxon>
        <taxon>Actinomycetaceae</taxon>
        <taxon>Schaalia</taxon>
    </lineage>
</organism>
<dbReference type="CDD" id="cd18807">
    <property type="entry name" value="SF1_C_UvrD"/>
    <property type="match status" value="1"/>
</dbReference>
<feature type="region of interest" description="Disordered" evidence="12">
    <location>
        <begin position="589"/>
        <end position="612"/>
    </location>
</feature>
<dbReference type="InterPro" id="IPR014016">
    <property type="entry name" value="UvrD-like_ATP-bd"/>
</dbReference>
<evidence type="ECO:0000256" key="11">
    <source>
        <dbReference type="PROSITE-ProRule" id="PRU00560"/>
    </source>
</evidence>
<evidence type="ECO:0000313" key="15">
    <source>
        <dbReference type="EMBL" id="ENO17290.1"/>
    </source>
</evidence>
<evidence type="ECO:0000256" key="8">
    <source>
        <dbReference type="ARBA" id="ARBA00034617"/>
    </source>
</evidence>
<sequence>MTDFSALPDLGPIDAPLWDPANGDLPLWDPTAGDPSEPESEPTEPGAYDPAALAAAIPADIPPVWDEDEYLSVSERSVPEASRTAPSAYEQATFSSPGRTMPSAHEQATSSQMRAEALLKGLNEQQAQAVVHEGAPLLIMAGAGSGKTRVLTHRIAHLLATGRARPGEILAITFTNKAAAEMRERVAALVGPSASRIWVSTFHSACVRILRSEHKAAGLRSTFTIYDAQDSQRLIQIILKAANVDIKRFTAKMIAAKISDLKNELITARKFADTAANDPISTVVADTYLEYSKRMRESNALDFDDLIMRTVELFAGNPPLAEHYHRRFRHILVDEYQDTNHAQYVLVRLLTGDGTDGVAPAELTVVGDSDQSIYAFRGASIRNIEEFERDFPGARTILLEQNYRSTQNILSAANAVIAKNEGRRPKNLWTASGEGARIVMDAADSEHDEARFVIAEIDRLHDADTEWGDVAVFYRTNAQSRALEELLVRQGIPYRVIGGTRFYERKEIKDALAYLQAVSNPDDTVALRRVLNVPRRGIGAKAEAALVAHAERHGISFGQAIADVWEEQGRPEGEGEGIEWNLATPAGAGEVASSAEARDAGSSAGAGDGALQGDKPMRRAVLGLSPRAATSIAGFWGLLEAARRADQAGIGPAEILEEILDKTGYLAQLRKSEDPQDASRVENLAELHSVAKDFRTANPKGDLAAFLERVALVADSDQVPSEDQRLGEVTLMTVHTAKGLEFPTVFVTGMEDGTFPHQRSLSDPGELEEERRLAYVAITRARERLYLTRAAVRSAWGTPQEMAPSRFLDDIPAALCEVRRAHSSQDRLRALSSSSATSWRSPSRSKDPWGDEDGPVFGSGRGNGAKIMGVRTGKTIRLGAQTPKIKADCPALELKIGDRVRHATLGVGSVIGVEGQGPRMIARVQFGQAEKRLLVRMAPMEKID</sequence>
<evidence type="ECO:0000313" key="16">
    <source>
        <dbReference type="Proteomes" id="UP000013015"/>
    </source>
</evidence>
<dbReference type="AlphaFoldDB" id="N6W442"/>
<evidence type="ECO:0000256" key="9">
    <source>
        <dbReference type="ARBA" id="ARBA00034808"/>
    </source>
</evidence>
<dbReference type="RefSeq" id="WP_005965078.1">
    <property type="nucleotide sequence ID" value="NZ_CP040505.1"/>
</dbReference>
<name>N6W442_9ACTO</name>
<keyword evidence="7" id="KW-0413">Isomerase</keyword>
<dbReference type="OrthoDB" id="9806690at2"/>
<keyword evidence="4 11" id="KW-0347">Helicase</keyword>
<dbReference type="PANTHER" id="PTHR11070:SF2">
    <property type="entry name" value="ATP-DEPENDENT DNA HELICASE SRS2"/>
    <property type="match status" value="1"/>
</dbReference>
<gene>
    <name evidence="15" type="primary">pcrA</name>
    <name evidence="15" type="ORF">HMPREF9004_1955</name>
</gene>
<proteinExistence type="inferred from homology"/>